<dbReference type="GO" id="GO:0003756">
    <property type="term" value="F:protein disulfide isomerase activity"/>
    <property type="evidence" value="ECO:0007669"/>
    <property type="project" value="UniProtKB-EC"/>
</dbReference>
<gene>
    <name evidence="4" type="ORF">MEDL_67591</name>
</gene>
<feature type="domain" description="Thioredoxin" evidence="3">
    <location>
        <begin position="117"/>
        <end position="245"/>
    </location>
</feature>
<name>A0A8S3VMF0_MYTED</name>
<organism evidence="4 5">
    <name type="scientific">Mytilus edulis</name>
    <name type="common">Blue mussel</name>
    <dbReference type="NCBI Taxonomy" id="6550"/>
    <lineage>
        <taxon>Eukaryota</taxon>
        <taxon>Metazoa</taxon>
        <taxon>Spiralia</taxon>
        <taxon>Lophotrochozoa</taxon>
        <taxon>Mollusca</taxon>
        <taxon>Bivalvia</taxon>
        <taxon>Autobranchia</taxon>
        <taxon>Pteriomorphia</taxon>
        <taxon>Mytilida</taxon>
        <taxon>Mytiloidea</taxon>
        <taxon>Mytilidae</taxon>
        <taxon>Mytilinae</taxon>
        <taxon>Mytilus</taxon>
    </lineage>
</organism>
<dbReference type="PROSITE" id="PS51352">
    <property type="entry name" value="THIOREDOXIN_2"/>
    <property type="match status" value="5"/>
</dbReference>
<dbReference type="InterPro" id="IPR036249">
    <property type="entry name" value="Thioredoxin-like_sf"/>
</dbReference>
<dbReference type="Pfam" id="PF00085">
    <property type="entry name" value="Thioredoxin"/>
    <property type="match status" value="5"/>
</dbReference>
<dbReference type="AlphaFoldDB" id="A0A8S3VMF0"/>
<dbReference type="InterPro" id="IPR051063">
    <property type="entry name" value="PDI"/>
</dbReference>
<evidence type="ECO:0000256" key="1">
    <source>
        <dbReference type="ARBA" id="ARBA00006347"/>
    </source>
</evidence>
<dbReference type="Proteomes" id="UP000683360">
    <property type="component" value="Unassembled WGS sequence"/>
</dbReference>
<comment type="caution">
    <text evidence="4">The sequence shown here is derived from an EMBL/GenBank/DDBJ whole genome shotgun (WGS) entry which is preliminary data.</text>
</comment>
<dbReference type="Gene3D" id="3.40.30.10">
    <property type="entry name" value="Glutaredoxin"/>
    <property type="match status" value="6"/>
</dbReference>
<dbReference type="EMBL" id="CAJPWZ010003297">
    <property type="protein sequence ID" value="CAG2256199.1"/>
    <property type="molecule type" value="Genomic_DNA"/>
</dbReference>
<dbReference type="GO" id="GO:0005783">
    <property type="term" value="C:endoplasmic reticulum"/>
    <property type="evidence" value="ECO:0007669"/>
    <property type="project" value="TreeGrafter"/>
</dbReference>
<evidence type="ECO:0000313" key="5">
    <source>
        <dbReference type="Proteomes" id="UP000683360"/>
    </source>
</evidence>
<proteinExistence type="inferred from homology"/>
<dbReference type="InterPro" id="IPR013766">
    <property type="entry name" value="Thioredoxin_domain"/>
</dbReference>
<dbReference type="InterPro" id="IPR046374">
    <property type="entry name" value="PDI_a_PDIR"/>
</dbReference>
<feature type="domain" description="Thioredoxin" evidence="3">
    <location>
        <begin position="247"/>
        <end position="373"/>
    </location>
</feature>
<protein>
    <submittedName>
        <fullName evidence="4">PDIA5</fullName>
        <ecNumber evidence="4">5.3.4.1</ecNumber>
    </submittedName>
</protein>
<dbReference type="InterPro" id="IPR017937">
    <property type="entry name" value="Thioredoxin_CS"/>
</dbReference>
<dbReference type="EC" id="5.3.4.1" evidence="4"/>
<evidence type="ECO:0000313" key="4">
    <source>
        <dbReference type="EMBL" id="CAG2256199.1"/>
    </source>
</evidence>
<dbReference type="PANTHER" id="PTHR45672:SF2">
    <property type="entry name" value="PROTEIN DISULFIDE-ISOMERASE A5"/>
    <property type="match status" value="1"/>
</dbReference>
<feature type="domain" description="Thioredoxin" evidence="3">
    <location>
        <begin position="627"/>
        <end position="747"/>
    </location>
</feature>
<dbReference type="CDD" id="cd02997">
    <property type="entry name" value="PDI_a_PDIR"/>
    <property type="match status" value="2"/>
</dbReference>
<dbReference type="PROSITE" id="PS51354">
    <property type="entry name" value="GLUTAREDOXIN_2"/>
    <property type="match status" value="1"/>
</dbReference>
<accession>A0A8S3VMF0</accession>
<feature type="chain" id="PRO_5035864657" evidence="2">
    <location>
        <begin position="21"/>
        <end position="773"/>
    </location>
</feature>
<dbReference type="SUPFAM" id="SSF52833">
    <property type="entry name" value="Thioredoxin-like"/>
    <property type="match status" value="6"/>
</dbReference>
<dbReference type="GO" id="GO:0006457">
    <property type="term" value="P:protein folding"/>
    <property type="evidence" value="ECO:0007669"/>
    <property type="project" value="TreeGrafter"/>
</dbReference>
<evidence type="ECO:0000259" key="3">
    <source>
        <dbReference type="PROSITE" id="PS51352"/>
    </source>
</evidence>
<feature type="domain" description="Thioredoxin" evidence="3">
    <location>
        <begin position="376"/>
        <end position="496"/>
    </location>
</feature>
<reference evidence="4" key="1">
    <citation type="submission" date="2021-03" db="EMBL/GenBank/DDBJ databases">
        <authorList>
            <person name="Bekaert M."/>
        </authorList>
    </citation>
    <scope>NUCLEOTIDE SEQUENCE</scope>
</reference>
<feature type="signal peptide" evidence="2">
    <location>
        <begin position="1"/>
        <end position="20"/>
    </location>
</feature>
<dbReference type="PANTHER" id="PTHR45672">
    <property type="entry name" value="PROTEIN DISULFIDE-ISOMERASE C17H9.14C-RELATED"/>
    <property type="match status" value="1"/>
</dbReference>
<evidence type="ECO:0000256" key="2">
    <source>
        <dbReference type="SAM" id="SignalP"/>
    </source>
</evidence>
<dbReference type="OrthoDB" id="10264505at2759"/>
<comment type="similarity">
    <text evidence="1">Belongs to the protein disulfide isomerase family.</text>
</comment>
<dbReference type="PROSITE" id="PS00194">
    <property type="entry name" value="THIOREDOXIN_1"/>
    <property type="match status" value="3"/>
</dbReference>
<dbReference type="PRINTS" id="PR00421">
    <property type="entry name" value="THIOREDOXIN"/>
</dbReference>
<keyword evidence="5" id="KW-1185">Reference proteome</keyword>
<feature type="domain" description="Thioredoxin" evidence="3">
    <location>
        <begin position="497"/>
        <end position="625"/>
    </location>
</feature>
<keyword evidence="4" id="KW-0413">Isomerase</keyword>
<sequence length="773" mass="87146">MARIYLLLLILMVNVSVKLGARQKVSLIQNIDDPKEFKKTLRTKTNLLIIYAKSGKEYGKLKNMFEDVAEQMKGKATLGLVDCSDAKKLCKNQKVSPSTIEVKHYKDGSFNKDYDRKLVSKSLVNFLMDPTGDIPWEEEPTAGDVVHVETPEQFGKLLKQKKKILAMFYAPWCGFCKRMKPDFSAAATELKGKVALAGIDVDKPHQMPLRAEYNITGFPTIYYFENGKKKFLYGGENTKDSIIEWCLDPKPPAEKKKEAEWADEESDVVHLTDSTYDDYLKNNPSVLVMFYAPWCGHCKQMKPEYTETASKMKEQGIEGTLAAVDATQHKTVSDRYKIQGFPTVKYFKDGEFAFDFNERTGEKILAFMKDPKEPPPPPPPEAKWEEVESDVLHLSDDTYKSVLKKKKHALVMFYAPWCGHCKKAKPEFMAAAARFKDDAKVAFSAVDCTVHSTICTTNEVTGYPTLKYFNYGKNPQNYMGGREEADFVNFMNDPQNPGAAPSQPPPEAPEEQWKEITGYRNIHFPTTSSFDSFLKEHNSVLVMFYAPWCGHCKAMKPAYAEAASLLKDQNVDGVLAAVDATIDSQIAGQYKVQGYPTSKNGVESFEYSGGRKVTDLVSFMKNPQPAAPTPPPEPEWSSVKSAVKHLSDSDFKSQLSKYKASLVMFYAPWCGHCKSSKPIFQSAADSLKDKNKAFVAVDCTKSRETCNEEKIEGFPTFKLYIGNNFLSEYEGGRSEKDFLNFIKNSPEAAKTRIIAIFIFIKIEIHFMCALYCP</sequence>
<keyword evidence="2" id="KW-0732">Signal</keyword>